<accession>A0A0B5F1Q1</accession>
<evidence type="ECO:0000313" key="3">
    <source>
        <dbReference type="Proteomes" id="UP000031523"/>
    </source>
</evidence>
<keyword evidence="3" id="KW-1185">Reference proteome</keyword>
<feature type="region of interest" description="Disordered" evidence="1">
    <location>
        <begin position="287"/>
        <end position="322"/>
    </location>
</feature>
<dbReference type="AlphaFoldDB" id="A0A0B5F1Q1"/>
<sequence length="322" mass="36048">MTTETDSPVYTTATHAAWSEILRRRLSGRLDRALVLRDRSGGYHALGPRRTAADAEDLDDFPLARPYPGLFGGYDAAFHVHLGERSALRYLGVPTMYGLESLELHVLWWVHDPVQVVRTRTQQGWPTVRRSLDRHLRELEDELTGKGQSFGAPEVMRYLSGPQLLQESGLVYRVTDAGGREAEGELRLGPSGDTAMPFSWAVGRREEYAFCREAVRDGPLALASLWLLRHPDEVSKVLDWSVQNQKLLRGETTWQDQLAGLLGTLTEPERTELSALLRDRLLSLGRPVPGPRLPGEHDGRAEHSGTGHRAERGVQRDFDGAY</sequence>
<feature type="compositionally biased region" description="Basic and acidic residues" evidence="1">
    <location>
        <begin position="294"/>
        <end position="322"/>
    </location>
</feature>
<organism evidence="2 3">
    <name type="scientific">Streptomyces albus (strain ATCC 21838 / DSM 41398 / FERM P-419 / JCM 4703 / NBRC 107858)</name>
    <dbReference type="NCBI Taxonomy" id="1081613"/>
    <lineage>
        <taxon>Bacteria</taxon>
        <taxon>Bacillati</taxon>
        <taxon>Actinomycetota</taxon>
        <taxon>Actinomycetes</taxon>
        <taxon>Kitasatosporales</taxon>
        <taxon>Streptomycetaceae</taxon>
        <taxon>Streptomyces</taxon>
    </lineage>
</organism>
<evidence type="ECO:0000256" key="1">
    <source>
        <dbReference type="SAM" id="MobiDB-lite"/>
    </source>
</evidence>
<proteinExistence type="predicted"/>
<dbReference type="EMBL" id="CP010519">
    <property type="protein sequence ID" value="AJE84257.1"/>
    <property type="molecule type" value="Genomic_DNA"/>
</dbReference>
<protein>
    <submittedName>
        <fullName evidence="2">Uncharacterized protein</fullName>
    </submittedName>
</protein>
<reference evidence="2 3" key="1">
    <citation type="submission" date="2015-01" db="EMBL/GenBank/DDBJ databases">
        <title>Enhanced salinomycin production by adjusting the supply of polyketide extender units in Streptomyce albus DSM 41398.</title>
        <authorList>
            <person name="Lu C."/>
        </authorList>
    </citation>
    <scope>NUCLEOTIDE SEQUENCE [LARGE SCALE GENOMIC DNA]</scope>
    <source>
        <strain evidence="3">ATCC 21838 / DSM 41398 / FERM P-419 / JCM 4703 / NBRC 107858</strain>
    </source>
</reference>
<gene>
    <name evidence="2" type="ORF">SLNWT_3881</name>
</gene>
<dbReference type="KEGG" id="sals:SLNWT_3881"/>
<evidence type="ECO:0000313" key="2">
    <source>
        <dbReference type="EMBL" id="AJE84257.1"/>
    </source>
</evidence>
<dbReference type="Proteomes" id="UP000031523">
    <property type="component" value="Chromosome"/>
</dbReference>
<name>A0A0B5F1Q1_STRA4</name>